<name>A0A495ITF2_9SPHI</name>
<evidence type="ECO:0000256" key="1">
    <source>
        <dbReference type="SAM" id="Phobius"/>
    </source>
</evidence>
<feature type="transmembrane region" description="Helical" evidence="1">
    <location>
        <begin position="12"/>
        <end position="30"/>
    </location>
</feature>
<sequence length="130" mass="15437">MYNDSNNNQRQNNRAFAGLFLVILGGIYLLRQMDFFFFPSWLFSWPLIFIIIGVLSGIKHNFRQPFAYIMIFLGSLFLLGHIISVSIYFFWPIILIAVGVSMLMGRNNRWNYKNHNNNMYWKRENNSVDL</sequence>
<dbReference type="OrthoDB" id="799865at2"/>
<dbReference type="EMBL" id="RBKU01000001">
    <property type="protein sequence ID" value="RKR80037.1"/>
    <property type="molecule type" value="Genomic_DNA"/>
</dbReference>
<feature type="domain" description="LiaF transmembrane" evidence="2">
    <location>
        <begin position="16"/>
        <end position="109"/>
    </location>
</feature>
<dbReference type="RefSeq" id="WP_121195674.1">
    <property type="nucleotide sequence ID" value="NZ_RBKU01000001.1"/>
</dbReference>
<organism evidence="3 4">
    <name type="scientific">Mucilaginibacter gracilis</name>
    <dbReference type="NCBI Taxonomy" id="423350"/>
    <lineage>
        <taxon>Bacteria</taxon>
        <taxon>Pseudomonadati</taxon>
        <taxon>Bacteroidota</taxon>
        <taxon>Sphingobacteriia</taxon>
        <taxon>Sphingobacteriales</taxon>
        <taxon>Sphingobacteriaceae</taxon>
        <taxon>Mucilaginibacter</taxon>
    </lineage>
</organism>
<protein>
    <recommendedName>
        <fullName evidence="2">LiaF transmembrane domain-containing protein</fullName>
    </recommendedName>
</protein>
<keyword evidence="4" id="KW-1185">Reference proteome</keyword>
<feature type="transmembrane region" description="Helical" evidence="1">
    <location>
        <begin position="89"/>
        <end position="105"/>
    </location>
</feature>
<keyword evidence="1" id="KW-0472">Membrane</keyword>
<feature type="transmembrane region" description="Helical" evidence="1">
    <location>
        <begin position="36"/>
        <end position="58"/>
    </location>
</feature>
<gene>
    <name evidence="3" type="ORF">BDD43_0126</name>
</gene>
<feature type="transmembrane region" description="Helical" evidence="1">
    <location>
        <begin position="65"/>
        <end position="83"/>
    </location>
</feature>
<proteinExistence type="predicted"/>
<reference evidence="3 4" key="1">
    <citation type="submission" date="2018-10" db="EMBL/GenBank/DDBJ databases">
        <title>Genomic Encyclopedia of Archaeal and Bacterial Type Strains, Phase II (KMG-II): from individual species to whole genera.</title>
        <authorList>
            <person name="Goeker M."/>
        </authorList>
    </citation>
    <scope>NUCLEOTIDE SEQUENCE [LARGE SCALE GENOMIC DNA]</scope>
    <source>
        <strain evidence="3 4">DSM 18602</strain>
    </source>
</reference>
<evidence type="ECO:0000259" key="2">
    <source>
        <dbReference type="Pfam" id="PF22570"/>
    </source>
</evidence>
<comment type="caution">
    <text evidence="3">The sequence shown here is derived from an EMBL/GenBank/DDBJ whole genome shotgun (WGS) entry which is preliminary data.</text>
</comment>
<evidence type="ECO:0000313" key="3">
    <source>
        <dbReference type="EMBL" id="RKR80037.1"/>
    </source>
</evidence>
<dbReference type="InterPro" id="IPR054331">
    <property type="entry name" value="LiaF_TM"/>
</dbReference>
<keyword evidence="1" id="KW-1133">Transmembrane helix</keyword>
<dbReference type="AlphaFoldDB" id="A0A495ITF2"/>
<dbReference type="Proteomes" id="UP000268007">
    <property type="component" value="Unassembled WGS sequence"/>
</dbReference>
<dbReference type="Pfam" id="PF22570">
    <property type="entry name" value="LiaF-TM"/>
    <property type="match status" value="1"/>
</dbReference>
<accession>A0A495ITF2</accession>
<evidence type="ECO:0000313" key="4">
    <source>
        <dbReference type="Proteomes" id="UP000268007"/>
    </source>
</evidence>
<keyword evidence="1" id="KW-0812">Transmembrane</keyword>